<comment type="caution">
    <text evidence="1">The sequence shown here is derived from an EMBL/GenBank/DDBJ whole genome shotgun (WGS) entry which is preliminary data.</text>
</comment>
<protein>
    <submittedName>
        <fullName evidence="1">Uncharacterized protein</fullName>
    </submittedName>
</protein>
<sequence>MEYVGANLAGPFYYPVSTVSGGSSDGGDAAQQAAIDAIAQEIAAARGNQANLSARLGLLATSTALQSVAEAFAQANSAEREDRIAADAAEARARADADAAEARARQIADDEERDAREEADTALGARVDALPVVADVLANPGRPGDFAKAFTGGGSAAITSDGRVLAIVGAGQAKSLKAVRIEPLRRYSARYVFRRLVDTEDPSGDAVRCGIEWLRADGTVHSVAALADVLDVTRLSGRLEYEFRLGTGGDDLDAAMPAGAVAAVPFVRTFGSGKTGVEVVEIIDQTSAIAYAPDVQDLRREIAGHLARIESYSERLDAVDDLVSSARDASWIEAGTLDDERLSDNVMLLDADQLVTSEKTHTKPLRLRDKTYVGDGEAWGDGATARVYGDENYFAIEPTDLNGGYRTDRSLFYSADPSDEAGGIWSALGGLKAYGNLIATEDAAIGGDLSVVGAGSVGGRFDIGGFAAIAGSTEIGGGLTVGENVDVAGTLDVTGDASLAGDAEVGGDLTVLGNVTITFGSITGITDLAVADGGTGASSPSAARNNLDLYSRGETDSRIAAEGQAARDYADTVVAAQDAMVFKGVIDCSGNPNYPAADRGWTYRASVAGKIGGASGVPVEAGDILLCLTDGTPAGDQAAVGDQWAVIQANIDGALTTADIGSEVQAYDVELQALAGLTSAADKLPYFTGNGAADLADLTSFARSLIDDADGAAARATLGLVIGTDVQAYDADLAAIAALAPANDAVIQRKGGVWVSRTIAEFKADLRKQATVTTDAAFTLTYGTSAEEQRHTGTLTADRTITLATSGAVNGARFRVTRTGPGNFNLSLGGLKNLATNTWAEVVYDGTAWYLAAYGTL</sequence>
<organism evidence="1 2">
    <name type="scientific">Fulvimarina endophytica</name>
    <dbReference type="NCBI Taxonomy" id="2293836"/>
    <lineage>
        <taxon>Bacteria</taxon>
        <taxon>Pseudomonadati</taxon>
        <taxon>Pseudomonadota</taxon>
        <taxon>Alphaproteobacteria</taxon>
        <taxon>Hyphomicrobiales</taxon>
        <taxon>Aurantimonadaceae</taxon>
        <taxon>Fulvimarina</taxon>
    </lineage>
</organism>
<reference evidence="1 2" key="1">
    <citation type="submission" date="2018-08" db="EMBL/GenBank/DDBJ databases">
        <title>Fulvimarina sp. 85, whole genome shotgun sequence.</title>
        <authorList>
            <person name="Tuo L."/>
        </authorList>
    </citation>
    <scope>NUCLEOTIDE SEQUENCE [LARGE SCALE GENOMIC DNA]</scope>
    <source>
        <strain evidence="1 2">85</strain>
    </source>
</reference>
<keyword evidence="2" id="KW-1185">Reference proteome</keyword>
<name>A0A371XB14_9HYPH</name>
<gene>
    <name evidence="1" type="ORF">DYI37_03065</name>
</gene>
<dbReference type="AlphaFoldDB" id="A0A371XB14"/>
<dbReference type="InterPro" id="IPR011004">
    <property type="entry name" value="Trimer_LpxA-like_sf"/>
</dbReference>
<dbReference type="SUPFAM" id="SSF51161">
    <property type="entry name" value="Trimeric LpxA-like enzymes"/>
    <property type="match status" value="1"/>
</dbReference>
<proteinExistence type="predicted"/>
<evidence type="ECO:0000313" key="1">
    <source>
        <dbReference type="EMBL" id="RFC66438.1"/>
    </source>
</evidence>
<accession>A0A371XB14</accession>
<dbReference type="EMBL" id="QURL01000001">
    <property type="protein sequence ID" value="RFC66438.1"/>
    <property type="molecule type" value="Genomic_DNA"/>
</dbReference>
<dbReference type="Proteomes" id="UP000264310">
    <property type="component" value="Unassembled WGS sequence"/>
</dbReference>
<dbReference type="Gene3D" id="2.160.10.10">
    <property type="entry name" value="Hexapeptide repeat proteins"/>
    <property type="match status" value="1"/>
</dbReference>
<evidence type="ECO:0000313" key="2">
    <source>
        <dbReference type="Proteomes" id="UP000264310"/>
    </source>
</evidence>